<reference evidence="1 2" key="1">
    <citation type="submission" date="2016-10" db="EMBL/GenBank/DDBJ databases">
        <authorList>
            <person name="de Groot N.N."/>
        </authorList>
    </citation>
    <scope>NUCLEOTIDE SEQUENCE [LARGE SCALE GENOMIC DNA]</scope>
    <source>
        <strain evidence="1 2">MT12</strain>
    </source>
</reference>
<sequence length="59" mass="6601">MWVRGINAHCTSGCVKMIDKNREVTIWSVSGNVIPGSNVRVTGKETGAGVKRWQEIEWQ</sequence>
<organism evidence="1 2">
    <name type="scientific">Bradyrhizobium erythrophlei</name>
    <dbReference type="NCBI Taxonomy" id="1437360"/>
    <lineage>
        <taxon>Bacteria</taxon>
        <taxon>Pseudomonadati</taxon>
        <taxon>Pseudomonadota</taxon>
        <taxon>Alphaproteobacteria</taxon>
        <taxon>Hyphomicrobiales</taxon>
        <taxon>Nitrobacteraceae</taxon>
        <taxon>Bradyrhizobium</taxon>
    </lineage>
</organism>
<name>A0A1H5IWH7_9BRAD</name>
<proteinExistence type="predicted"/>
<gene>
    <name evidence="1" type="ORF">SAMN05444164_8131</name>
</gene>
<dbReference type="AlphaFoldDB" id="A0A1H5IWH7"/>
<dbReference type="EMBL" id="FNTH01000001">
    <property type="protein sequence ID" value="SEE44576.1"/>
    <property type="molecule type" value="Genomic_DNA"/>
</dbReference>
<evidence type="ECO:0000313" key="1">
    <source>
        <dbReference type="EMBL" id="SEE44576.1"/>
    </source>
</evidence>
<protein>
    <submittedName>
        <fullName evidence="1">Uncharacterized protein</fullName>
    </submittedName>
</protein>
<accession>A0A1H5IWH7</accession>
<dbReference type="Proteomes" id="UP000198992">
    <property type="component" value="Unassembled WGS sequence"/>
</dbReference>
<evidence type="ECO:0000313" key="2">
    <source>
        <dbReference type="Proteomes" id="UP000198992"/>
    </source>
</evidence>